<feature type="binding site" evidence="5">
    <location>
        <position position="92"/>
    </location>
    <ligand>
        <name>AMP</name>
        <dbReference type="ChEBI" id="CHEBI:456215"/>
    </ligand>
</feature>
<name>A0A3E1K960_9GAMM</name>
<organism evidence="8 9">
    <name type="scientific">Wenzhouxiangella sediminis</name>
    <dbReference type="NCBI Taxonomy" id="1792836"/>
    <lineage>
        <taxon>Bacteria</taxon>
        <taxon>Pseudomonadati</taxon>
        <taxon>Pseudomonadota</taxon>
        <taxon>Gammaproteobacteria</taxon>
        <taxon>Chromatiales</taxon>
        <taxon>Wenzhouxiangellaceae</taxon>
        <taxon>Wenzhouxiangella</taxon>
    </lineage>
</organism>
<feature type="binding site" evidence="5">
    <location>
        <begin position="85"/>
        <end position="88"/>
    </location>
    <ligand>
        <name>AMP</name>
        <dbReference type="ChEBI" id="CHEBI:456215"/>
    </ligand>
</feature>
<feature type="binding site" evidence="5">
    <location>
        <position position="172"/>
    </location>
    <ligand>
        <name>ATP</name>
        <dbReference type="ChEBI" id="CHEBI:30616"/>
    </ligand>
</feature>
<dbReference type="NCBIfam" id="NF001381">
    <property type="entry name" value="PRK00279.1-3"/>
    <property type="match status" value="1"/>
</dbReference>
<dbReference type="EC" id="2.7.4.3" evidence="5 7"/>
<dbReference type="PROSITE" id="PS00113">
    <property type="entry name" value="ADENYLATE_KINASE"/>
    <property type="match status" value="1"/>
</dbReference>
<feature type="binding site" evidence="5">
    <location>
        <position position="144"/>
    </location>
    <ligand>
        <name>AMP</name>
        <dbReference type="ChEBI" id="CHEBI:456215"/>
    </ligand>
</feature>
<feature type="region of interest" description="NMP" evidence="5">
    <location>
        <begin position="30"/>
        <end position="59"/>
    </location>
</feature>
<feature type="binding site" evidence="5">
    <location>
        <position position="31"/>
    </location>
    <ligand>
        <name>AMP</name>
        <dbReference type="ChEBI" id="CHEBI:456215"/>
    </ligand>
</feature>
<keyword evidence="4 5" id="KW-0418">Kinase</keyword>
<dbReference type="SUPFAM" id="SSF52540">
    <property type="entry name" value="P-loop containing nucleoside triphosphate hydrolases"/>
    <property type="match status" value="1"/>
</dbReference>
<keyword evidence="3 5" id="KW-0547">Nucleotide-binding</keyword>
<keyword evidence="2 5" id="KW-0545">Nucleotide biosynthesis</keyword>
<dbReference type="GO" id="GO:0005737">
    <property type="term" value="C:cytoplasm"/>
    <property type="evidence" value="ECO:0007669"/>
    <property type="project" value="UniProtKB-SubCell"/>
</dbReference>
<accession>A0A3E1K960</accession>
<dbReference type="UniPathway" id="UPA00588">
    <property type="reaction ID" value="UER00649"/>
</dbReference>
<keyword evidence="5 7" id="KW-0067">ATP-binding</keyword>
<feature type="binding site" evidence="5">
    <location>
        <position position="133"/>
    </location>
    <ligand>
        <name>AMP</name>
        <dbReference type="ChEBI" id="CHEBI:456215"/>
    </ligand>
</feature>
<dbReference type="Proteomes" id="UP000260351">
    <property type="component" value="Unassembled WGS sequence"/>
</dbReference>
<keyword evidence="1 5" id="KW-0808">Transferase</keyword>
<evidence type="ECO:0000256" key="7">
    <source>
        <dbReference type="RuleBase" id="RU003331"/>
    </source>
</evidence>
<dbReference type="GO" id="GO:0004017">
    <property type="term" value="F:AMP kinase activity"/>
    <property type="evidence" value="ECO:0007669"/>
    <property type="project" value="UniProtKB-UniRule"/>
</dbReference>
<dbReference type="OrthoDB" id="9805030at2"/>
<feature type="binding site" evidence="5">
    <location>
        <begin position="10"/>
        <end position="15"/>
    </location>
    <ligand>
        <name>ATP</name>
        <dbReference type="ChEBI" id="CHEBI:30616"/>
    </ligand>
</feature>
<dbReference type="GO" id="GO:0005524">
    <property type="term" value="F:ATP binding"/>
    <property type="evidence" value="ECO:0007669"/>
    <property type="project" value="UniProtKB-UniRule"/>
</dbReference>
<evidence type="ECO:0000313" key="9">
    <source>
        <dbReference type="Proteomes" id="UP000260351"/>
    </source>
</evidence>
<dbReference type="Gene3D" id="3.40.50.300">
    <property type="entry name" value="P-loop containing nucleotide triphosphate hydrolases"/>
    <property type="match status" value="1"/>
</dbReference>
<dbReference type="AlphaFoldDB" id="A0A3E1K960"/>
<feature type="binding site" evidence="5">
    <location>
        <position position="36"/>
    </location>
    <ligand>
        <name>AMP</name>
        <dbReference type="ChEBI" id="CHEBI:456215"/>
    </ligand>
</feature>
<evidence type="ECO:0000256" key="6">
    <source>
        <dbReference type="RuleBase" id="RU003330"/>
    </source>
</evidence>
<comment type="caution">
    <text evidence="8">The sequence shown here is derived from an EMBL/GenBank/DDBJ whole genome shotgun (WGS) entry which is preliminary data.</text>
</comment>
<comment type="subcellular location">
    <subcellularLocation>
        <location evidence="5 7">Cytoplasm</location>
    </subcellularLocation>
</comment>
<evidence type="ECO:0000256" key="4">
    <source>
        <dbReference type="ARBA" id="ARBA00022777"/>
    </source>
</evidence>
<dbReference type="NCBIfam" id="NF011104">
    <property type="entry name" value="PRK14531.1"/>
    <property type="match status" value="1"/>
</dbReference>
<gene>
    <name evidence="5" type="primary">adk</name>
    <name evidence="8" type="ORF">DZC52_07760</name>
</gene>
<dbReference type="Pfam" id="PF00406">
    <property type="entry name" value="ADK"/>
    <property type="match status" value="1"/>
</dbReference>
<dbReference type="PANTHER" id="PTHR23359">
    <property type="entry name" value="NUCLEOTIDE KINASE"/>
    <property type="match status" value="1"/>
</dbReference>
<dbReference type="InterPro" id="IPR033690">
    <property type="entry name" value="Adenylat_kinase_CS"/>
</dbReference>
<comment type="catalytic activity">
    <reaction evidence="5 7">
        <text>AMP + ATP = 2 ADP</text>
        <dbReference type="Rhea" id="RHEA:12973"/>
        <dbReference type="ChEBI" id="CHEBI:30616"/>
        <dbReference type="ChEBI" id="CHEBI:456215"/>
        <dbReference type="ChEBI" id="CHEBI:456216"/>
        <dbReference type="EC" id="2.7.4.3"/>
    </reaction>
</comment>
<dbReference type="InterPro" id="IPR027417">
    <property type="entry name" value="P-loop_NTPase"/>
</dbReference>
<reference evidence="8 9" key="1">
    <citation type="submission" date="2018-08" db="EMBL/GenBank/DDBJ databases">
        <title>Wenzhouxiangella salilacus sp. nov., a novel bacterium isolated from a saline lake in Xinjiang Province, China.</title>
        <authorList>
            <person name="Han S."/>
        </authorList>
    </citation>
    <scope>NUCLEOTIDE SEQUENCE [LARGE SCALE GENOMIC DNA]</scope>
    <source>
        <strain evidence="8 9">XDB06</strain>
    </source>
</reference>
<feature type="binding site" evidence="5">
    <location>
        <begin position="57"/>
        <end position="59"/>
    </location>
    <ligand>
        <name>AMP</name>
        <dbReference type="ChEBI" id="CHEBI:456215"/>
    </ligand>
</feature>
<comment type="domain">
    <text evidence="5">Consists of three domains, a large central CORE domain and two small peripheral domains, NMPbind and LID, which undergo movements during catalysis. The LID domain closes over the site of phosphoryl transfer upon ATP binding. Assembling and dissambling the active center during each catalytic cycle provides an effective means to prevent ATP hydrolysis.</text>
</comment>
<evidence type="ECO:0000256" key="1">
    <source>
        <dbReference type="ARBA" id="ARBA00022679"/>
    </source>
</evidence>
<evidence type="ECO:0000256" key="5">
    <source>
        <dbReference type="HAMAP-Rule" id="MF_00235"/>
    </source>
</evidence>
<dbReference type="CDD" id="cd01428">
    <property type="entry name" value="ADK"/>
    <property type="match status" value="1"/>
</dbReference>
<dbReference type="GO" id="GO:0044209">
    <property type="term" value="P:AMP salvage"/>
    <property type="evidence" value="ECO:0007669"/>
    <property type="project" value="UniProtKB-UniRule"/>
</dbReference>
<dbReference type="NCBIfam" id="NF011105">
    <property type="entry name" value="PRK14532.1"/>
    <property type="match status" value="1"/>
</dbReference>
<dbReference type="InterPro" id="IPR000850">
    <property type="entry name" value="Adenylat/UMP-CMP_kin"/>
</dbReference>
<protein>
    <recommendedName>
        <fullName evidence="5 7">Adenylate kinase</fullName>
        <shortName evidence="5">AK</shortName>
        <ecNumber evidence="5 7">2.7.4.3</ecNumber>
    </recommendedName>
    <alternativeName>
        <fullName evidence="5">ATP-AMP transphosphorylase</fullName>
    </alternativeName>
    <alternativeName>
        <fullName evidence="5">ATP:AMP phosphotransferase</fullName>
    </alternativeName>
    <alternativeName>
        <fullName evidence="5">Adenylate monophosphate kinase</fullName>
    </alternativeName>
</protein>
<dbReference type="EMBL" id="QUZK01000034">
    <property type="protein sequence ID" value="RFF30616.1"/>
    <property type="molecule type" value="Genomic_DNA"/>
</dbReference>
<proteinExistence type="inferred from homology"/>
<keyword evidence="5" id="KW-0963">Cytoplasm</keyword>
<keyword evidence="9" id="KW-1185">Reference proteome</keyword>
<dbReference type="PRINTS" id="PR00094">
    <property type="entry name" value="ADENYLTKNASE"/>
</dbReference>
<feature type="binding site" evidence="5">
    <location>
        <position position="127"/>
    </location>
    <ligand>
        <name>ATP</name>
        <dbReference type="ChEBI" id="CHEBI:30616"/>
    </ligand>
</feature>
<dbReference type="NCBIfam" id="NF011100">
    <property type="entry name" value="PRK14527.1"/>
    <property type="match status" value="1"/>
</dbReference>
<evidence type="ECO:0000256" key="3">
    <source>
        <dbReference type="ARBA" id="ARBA00022741"/>
    </source>
</evidence>
<comment type="function">
    <text evidence="5">Catalyzes the reversible transfer of the terminal phosphate group between ATP and AMP. Plays an important role in cellular energy homeostasis and in adenine nucleotide metabolism.</text>
</comment>
<dbReference type="RefSeq" id="WP_116650559.1">
    <property type="nucleotide sequence ID" value="NZ_QUZK01000034.1"/>
</dbReference>
<comment type="pathway">
    <text evidence="5">Purine metabolism; AMP biosynthesis via salvage pathway; AMP from ADP: step 1/1.</text>
</comment>
<comment type="similarity">
    <text evidence="5 6">Belongs to the adenylate kinase family.</text>
</comment>
<dbReference type="HAMAP" id="MF_00235">
    <property type="entry name" value="Adenylate_kinase_Adk"/>
    <property type="match status" value="1"/>
</dbReference>
<comment type="caution">
    <text evidence="5">Lacks conserved residue(s) required for the propagation of feature annotation.</text>
</comment>
<evidence type="ECO:0000313" key="8">
    <source>
        <dbReference type="EMBL" id="RFF30616.1"/>
    </source>
</evidence>
<sequence length="186" mass="20195">MRIVLLGPPGSGKGTQAALLKERLGVPHISTGELLRAAVAEGTELGKKAKAAMDAGELVSDELMLGLIEEKLGQPEVEPGFILDGYPRNQAQAESLDALLERLGQPIDRALELIVDEEQIVERLAKRAEEEGRSDDTEDVIRNRLAVYREKTAPISEHYAKKGLLVRVDGVGEIDEINRRLAAALA</sequence>
<comment type="subunit">
    <text evidence="5 7">Monomer.</text>
</comment>
<evidence type="ECO:0000256" key="2">
    <source>
        <dbReference type="ARBA" id="ARBA00022727"/>
    </source>
</evidence>